<dbReference type="PANTHER" id="PTHR35869:SF1">
    <property type="entry name" value="OUTER-MEMBRANE LIPOPROTEIN CARRIER PROTEIN"/>
    <property type="match status" value="1"/>
</dbReference>
<keyword evidence="2" id="KW-0449">Lipoprotein</keyword>
<dbReference type="Proteomes" id="UP000006468">
    <property type="component" value="Chromosome"/>
</dbReference>
<gene>
    <name evidence="2" type="ORF">GXY_10770</name>
</gene>
<proteinExistence type="predicted"/>
<dbReference type="EMBL" id="ADTV01000040">
    <property type="protein sequence ID" value="EFG83969.1"/>
    <property type="molecule type" value="Genomic_DNA"/>
</dbReference>
<accession>D5QG83</accession>
<evidence type="ECO:0000256" key="1">
    <source>
        <dbReference type="ARBA" id="ARBA00022729"/>
    </source>
</evidence>
<dbReference type="Pfam" id="PF03548">
    <property type="entry name" value="LolA"/>
    <property type="match status" value="1"/>
</dbReference>
<comment type="caution">
    <text evidence="2">The sequence shown here is derived from an EMBL/GenBank/DDBJ whole genome shotgun (WGS) entry which is preliminary data.</text>
</comment>
<dbReference type="SUPFAM" id="SSF89392">
    <property type="entry name" value="Prokaryotic lipoproteins and lipoprotein localization factors"/>
    <property type="match status" value="1"/>
</dbReference>
<evidence type="ECO:0000313" key="2">
    <source>
        <dbReference type="EMBL" id="EFG83969.1"/>
    </source>
</evidence>
<reference evidence="2 3" key="1">
    <citation type="journal article" date="2010" name="J. Bacteriol.">
        <title>Genome sequence of a cellulose-producing bacterium, Gluconacetobacter hansenii ATCC 23769.</title>
        <authorList>
            <person name="Iyer P.R."/>
            <person name="Geib S.M."/>
            <person name="Catchmark J."/>
            <person name="Kao T.H."/>
            <person name="Tien M."/>
        </authorList>
    </citation>
    <scope>NUCLEOTIDE SEQUENCE [LARGE SCALE GENOMIC DNA]</scope>
    <source>
        <strain evidence="2 3">ATCC 23769</strain>
    </source>
</reference>
<dbReference type="InterPro" id="IPR004564">
    <property type="entry name" value="OM_lipoprot_carrier_LolA-like"/>
</dbReference>
<dbReference type="CDD" id="cd16325">
    <property type="entry name" value="LolA"/>
    <property type="match status" value="1"/>
</dbReference>
<sequence length="237" mass="26580">MRFSWLDHCPMKHRDRSSLLRLRCMRPFMLVMPLVLGLGAYAQPASAQAQMVVGASDQDHALINRIEEHLNTITLLTAQFHQVASDGKQSTGTAWLDRRNRRMRFQYDPPSPLLLVANHDQVVFNDSELGQTTTMPMDKTPIGLLLRPHLELSGDVRVTALMHEGPEIEITLVRADSPGDGSLTLLFQEDKGLRLRGWIVQDAQGESTRVDLLHATVGGRNRQIACSTRILATNREI</sequence>
<protein>
    <submittedName>
        <fullName evidence="2">Outer membrane lipoprotein carrier protein LolA</fullName>
    </submittedName>
</protein>
<dbReference type="InterPro" id="IPR029046">
    <property type="entry name" value="LolA/LolB/LppX"/>
</dbReference>
<dbReference type="PANTHER" id="PTHR35869">
    <property type="entry name" value="OUTER-MEMBRANE LIPOPROTEIN CARRIER PROTEIN"/>
    <property type="match status" value="1"/>
</dbReference>
<dbReference type="AlphaFoldDB" id="D5QG83"/>
<keyword evidence="1" id="KW-0732">Signal</keyword>
<name>D5QG83_NOVHA</name>
<dbReference type="HOGENOM" id="CLU_055272_4_0_5"/>
<dbReference type="Gene3D" id="2.50.20.10">
    <property type="entry name" value="Lipoprotein localisation LolA/LolB/LppX"/>
    <property type="match status" value="1"/>
</dbReference>
<evidence type="ECO:0000313" key="3">
    <source>
        <dbReference type="Proteomes" id="UP000006468"/>
    </source>
</evidence>
<organism evidence="2 3">
    <name type="scientific">Novacetimonas hansenii ATCC 23769</name>
    <dbReference type="NCBI Taxonomy" id="714995"/>
    <lineage>
        <taxon>Bacteria</taxon>
        <taxon>Pseudomonadati</taxon>
        <taxon>Pseudomonadota</taxon>
        <taxon>Alphaproteobacteria</taxon>
        <taxon>Acetobacterales</taxon>
        <taxon>Acetobacteraceae</taxon>
        <taxon>Novacetimonas</taxon>
    </lineage>
</organism>